<keyword evidence="7" id="KW-1185">Reference proteome</keyword>
<dbReference type="GO" id="GO:0033260">
    <property type="term" value="P:nuclear DNA replication"/>
    <property type="evidence" value="ECO:0007669"/>
    <property type="project" value="TreeGrafter"/>
</dbReference>
<evidence type="ECO:0000313" key="7">
    <source>
        <dbReference type="Proteomes" id="UP000027586"/>
    </source>
</evidence>
<feature type="domain" description="Tyrosine specific protein phosphatases" evidence="5">
    <location>
        <begin position="793"/>
        <end position="856"/>
    </location>
</feature>
<dbReference type="PROSITE" id="PS50054">
    <property type="entry name" value="TYR_PHOSPHATASE_DUAL"/>
    <property type="match status" value="1"/>
</dbReference>
<proteinExistence type="predicted"/>
<feature type="region of interest" description="Disordered" evidence="3">
    <location>
        <begin position="569"/>
        <end position="607"/>
    </location>
</feature>
<dbReference type="PANTHER" id="PTHR47550">
    <property type="entry name" value="DUAL SPECIFICITY PROTEIN PHOSPHATASE PPS1"/>
    <property type="match status" value="1"/>
</dbReference>
<dbReference type="InterPro" id="IPR000387">
    <property type="entry name" value="Tyr_Pase_dom"/>
</dbReference>
<dbReference type="InterPro" id="IPR020422">
    <property type="entry name" value="TYR_PHOSPHATASE_DUAL_dom"/>
</dbReference>
<feature type="domain" description="Tyrosine specific protein phosphatases" evidence="5">
    <location>
        <begin position="484"/>
        <end position="553"/>
    </location>
</feature>
<evidence type="ECO:0000256" key="2">
    <source>
        <dbReference type="ARBA" id="ARBA00022912"/>
    </source>
</evidence>
<accession>A0A068RVL9</accession>
<dbReference type="STRING" id="1263082.A0A068RVL9"/>
<dbReference type="OrthoDB" id="273181at2759"/>
<feature type="compositionally biased region" description="Polar residues" evidence="3">
    <location>
        <begin position="590"/>
        <end position="602"/>
    </location>
</feature>
<evidence type="ECO:0000313" key="6">
    <source>
        <dbReference type="EMBL" id="CDH54223.1"/>
    </source>
</evidence>
<dbReference type="PANTHER" id="PTHR47550:SF1">
    <property type="entry name" value="DUAL SPECIFICITY PROTEIN PHOSPHATASE PPS1"/>
    <property type="match status" value="1"/>
</dbReference>
<sequence>MIKDDVVKAFKNVHWHEVYIIGRSVDNDYLQVVEMQWCYRGVTLSKLYAHKGGMEHEHSRLARDCRLSFLFFFSHVRIHTLLLGRLSVRNSDWWISITVMDAPELPDHPWATESRVNEEEHDAAACQPVVDDESDKTIAPSLMKQSTEHEEVRTTLCLFDIPASMLTQRHPSLDNVYMITANQYAEIYSSYMSTPLPDDILFPWLHGVDGQYYLQNLFFGVDKVEIPRHRGMMVVHADSMCPHHARIVHSVLPHEILDDATSDDDLSFADTSRGPNVHLRNFKIQIARYATISDIIVYGCDAHAVAARIANAQTKLREKRQKDNGNDSLLEYRVLMIRDPFSMIEEHYPHLVGYDSRGACIHNISFSERERKEIRAMSEANEITPHVWVGNSNDVPGSARPLIDDVFDNGDYYSNEDDMDNPYQFSICIESFDLAEMPQPSTLMLARETLNDLTNEELPIEIIHLESLCSFTPTSIASFEQFFAKMIRLLEFIDDQASRHGRNILIHCTDGYSETSLLVLSWIMYKLRIRLPEAYLFLHERRSFFVLASNILILQLIEHAILHNTEKPKEIESQKRKRDDYDEDEEDQPFNRQQTDTSSSDSHAMRRDQLGYPPIIADHRQLYDDTYLNIVSNHLMPSSTLRHDNCNNNDTPTATSTAIHPISEEEEEEENNDNDQHPFSEEHVAMAIPAEDNEIWTHNLSSPLLPPIDPQELADFPWFYSDRFEGSFPSRILPSLYLGNLNHATNPEMLKALQITHVVSVGEHSGLDPTQFHLLLLDNLYDDGIDSIRGRWDEVTKFIDQAKGANCLIHCRVGVSRSAAITIGYIMKQLGMSLVQAYLFVRARRLNVIIQPNLKFMYELLQLELEFFGKMSIPWPSLCKEIHLINISCDP</sequence>
<comment type="caution">
    <text evidence="6">The sequence shown here is derived from an EMBL/GenBank/DDBJ whole genome shotgun (WGS) entry which is preliminary data.</text>
</comment>
<dbReference type="Gene3D" id="3.90.190.10">
    <property type="entry name" value="Protein tyrosine phosphatase superfamily"/>
    <property type="match status" value="2"/>
</dbReference>
<dbReference type="Pfam" id="PF00782">
    <property type="entry name" value="DSPc"/>
    <property type="match status" value="2"/>
</dbReference>
<dbReference type="GO" id="GO:0005634">
    <property type="term" value="C:nucleus"/>
    <property type="evidence" value="ECO:0007669"/>
    <property type="project" value="GOC"/>
</dbReference>
<dbReference type="InterPro" id="IPR029021">
    <property type="entry name" value="Prot-tyrosine_phosphatase-like"/>
</dbReference>
<dbReference type="Proteomes" id="UP000027586">
    <property type="component" value="Unassembled WGS sequence"/>
</dbReference>
<keyword evidence="2" id="KW-0904">Protein phosphatase</keyword>
<dbReference type="PROSITE" id="PS50056">
    <property type="entry name" value="TYR_PHOSPHATASE_2"/>
    <property type="match status" value="2"/>
</dbReference>
<organism evidence="6 7">
    <name type="scientific">Lichtheimia corymbifera JMRC:FSU:9682</name>
    <dbReference type="NCBI Taxonomy" id="1263082"/>
    <lineage>
        <taxon>Eukaryota</taxon>
        <taxon>Fungi</taxon>
        <taxon>Fungi incertae sedis</taxon>
        <taxon>Mucoromycota</taxon>
        <taxon>Mucoromycotina</taxon>
        <taxon>Mucoromycetes</taxon>
        <taxon>Mucorales</taxon>
        <taxon>Lichtheimiaceae</taxon>
        <taxon>Lichtheimia</taxon>
    </lineage>
</organism>
<evidence type="ECO:0000259" key="4">
    <source>
        <dbReference type="PROSITE" id="PS50054"/>
    </source>
</evidence>
<name>A0A068RVL9_9FUNG</name>
<reference evidence="6" key="1">
    <citation type="submission" date="2013-08" db="EMBL/GenBank/DDBJ databases">
        <title>Gene expansion shapes genome architecture in the human pathogen Lichtheimia corymbifera: an evolutionary genomics analysis in the ancient terrestrial Mucorales (Mucoromycotina).</title>
        <authorList>
            <person name="Schwartze V.U."/>
            <person name="Winter S."/>
            <person name="Shelest E."/>
            <person name="Marcet-Houben M."/>
            <person name="Horn F."/>
            <person name="Wehner S."/>
            <person name="Hoffmann K."/>
            <person name="Riege K."/>
            <person name="Sammeth M."/>
            <person name="Nowrousian M."/>
            <person name="Valiante V."/>
            <person name="Linde J."/>
            <person name="Jacobsen I.D."/>
            <person name="Marz M."/>
            <person name="Brakhage A.A."/>
            <person name="Gabaldon T."/>
            <person name="Bocker S."/>
            <person name="Voigt K."/>
        </authorList>
    </citation>
    <scope>NUCLEOTIDE SEQUENCE [LARGE SCALE GENOMIC DNA]</scope>
    <source>
        <strain evidence="6">FSU 9682</strain>
    </source>
</reference>
<keyword evidence="1" id="KW-0378">Hydrolase</keyword>
<feature type="domain" description="Tyrosine-protein phosphatase" evidence="4">
    <location>
        <begin position="728"/>
        <end position="869"/>
    </location>
</feature>
<dbReference type="EMBL" id="CBTN010000022">
    <property type="protein sequence ID" value="CDH54223.1"/>
    <property type="molecule type" value="Genomic_DNA"/>
</dbReference>
<dbReference type="SMART" id="SM00195">
    <property type="entry name" value="DSPc"/>
    <property type="match status" value="1"/>
</dbReference>
<protein>
    <submittedName>
        <fullName evidence="6">Protein-tyrosine phosphatase</fullName>
    </submittedName>
</protein>
<dbReference type="AlphaFoldDB" id="A0A068RVL9"/>
<evidence type="ECO:0000259" key="5">
    <source>
        <dbReference type="PROSITE" id="PS50056"/>
    </source>
</evidence>
<dbReference type="PROSITE" id="PS00383">
    <property type="entry name" value="TYR_PHOSPHATASE_1"/>
    <property type="match status" value="1"/>
</dbReference>
<gene>
    <name evidence="6" type="ORF">LCOR_05489.1</name>
</gene>
<dbReference type="GO" id="GO:0008138">
    <property type="term" value="F:protein tyrosine/serine/threonine phosphatase activity"/>
    <property type="evidence" value="ECO:0007669"/>
    <property type="project" value="TreeGrafter"/>
</dbReference>
<dbReference type="InterPro" id="IPR053239">
    <property type="entry name" value="Dual_spec_PTase"/>
</dbReference>
<dbReference type="VEuPathDB" id="FungiDB:LCOR_05489.1"/>
<dbReference type="InterPro" id="IPR016130">
    <property type="entry name" value="Tyr_Pase_AS"/>
</dbReference>
<evidence type="ECO:0000256" key="3">
    <source>
        <dbReference type="SAM" id="MobiDB-lite"/>
    </source>
</evidence>
<feature type="compositionally biased region" description="Basic and acidic residues" evidence="3">
    <location>
        <begin position="569"/>
        <end position="580"/>
    </location>
</feature>
<dbReference type="SUPFAM" id="SSF52799">
    <property type="entry name" value="(Phosphotyrosine protein) phosphatases II"/>
    <property type="match status" value="2"/>
</dbReference>
<dbReference type="InterPro" id="IPR000340">
    <property type="entry name" value="Dual-sp_phosphatase_cat-dom"/>
</dbReference>
<evidence type="ECO:0000256" key="1">
    <source>
        <dbReference type="ARBA" id="ARBA00022801"/>
    </source>
</evidence>